<protein>
    <submittedName>
        <fullName evidence="2">Uncharacterized protein</fullName>
    </submittedName>
</protein>
<dbReference type="AlphaFoldDB" id="A0A8X6M7A9"/>
<keyword evidence="3" id="KW-1185">Reference proteome</keyword>
<accession>A0A8X6M7A9</accession>
<dbReference type="Gene3D" id="1.20.58.60">
    <property type="match status" value="1"/>
</dbReference>
<dbReference type="Proteomes" id="UP000887013">
    <property type="component" value="Unassembled WGS sequence"/>
</dbReference>
<reference evidence="2" key="1">
    <citation type="submission" date="2020-08" db="EMBL/GenBank/DDBJ databases">
        <title>Multicomponent nature underlies the extraordinary mechanical properties of spider dragline silk.</title>
        <authorList>
            <person name="Kono N."/>
            <person name="Nakamura H."/>
            <person name="Mori M."/>
            <person name="Yoshida Y."/>
            <person name="Ohtoshi R."/>
            <person name="Malay A.D."/>
            <person name="Moran D.A.P."/>
            <person name="Tomita M."/>
            <person name="Numata K."/>
            <person name="Arakawa K."/>
        </authorList>
    </citation>
    <scope>NUCLEOTIDE SEQUENCE</scope>
</reference>
<proteinExistence type="predicted"/>
<evidence type="ECO:0000313" key="3">
    <source>
        <dbReference type="Proteomes" id="UP000887013"/>
    </source>
</evidence>
<feature type="compositionally biased region" description="Low complexity" evidence="1">
    <location>
        <begin position="535"/>
        <end position="544"/>
    </location>
</feature>
<organism evidence="2 3">
    <name type="scientific">Nephila pilipes</name>
    <name type="common">Giant wood spider</name>
    <name type="synonym">Nephila maculata</name>
    <dbReference type="NCBI Taxonomy" id="299642"/>
    <lineage>
        <taxon>Eukaryota</taxon>
        <taxon>Metazoa</taxon>
        <taxon>Ecdysozoa</taxon>
        <taxon>Arthropoda</taxon>
        <taxon>Chelicerata</taxon>
        <taxon>Arachnida</taxon>
        <taxon>Araneae</taxon>
        <taxon>Araneomorphae</taxon>
        <taxon>Entelegynae</taxon>
        <taxon>Araneoidea</taxon>
        <taxon>Nephilidae</taxon>
        <taxon>Nephila</taxon>
    </lineage>
</organism>
<dbReference type="EMBL" id="BMAW01087326">
    <property type="protein sequence ID" value="GFS29074.1"/>
    <property type="molecule type" value="Genomic_DNA"/>
</dbReference>
<gene>
    <name evidence="2" type="primary">AVEN_78075_1</name>
    <name evidence="2" type="ORF">NPIL_502611</name>
</gene>
<feature type="region of interest" description="Disordered" evidence="1">
    <location>
        <begin position="525"/>
        <end position="544"/>
    </location>
</feature>
<sequence length="650" mass="73299">MERCHSVISLPQDTRNTAKYNLVKIARSDSETSMIFKENASFEGDHDFKSKKRKKLLKPVYKLSYKGDGFVAPSFENSANQDVARVSSQDDLWKSIQTNYSFLMADDLITECQETRKELHLHPPSSDCQSNHDSTLPHHMLTYPEFLDKFNHIHDSLHTIQTSSSDTELNETAFENLHSECQYLKDQASLLKLMDPDLKDDVNRRCNILSNKLNILEQLMFPKKEQEKNESIQSLTIQMKGIRKWLQEVESRLRKLKLSDDCVTEEMMDMFSQEKVLQREIEGRGKELTSLIRQCESLEGATVAESKRLRRAAAHLERSWHNIWIRSLEKQCLTEQRLLQRQKDEDVSVCLHSTFFFVCSFVAHLGIFTPKGISAKQQNHREASDLELDEGPLNKHRRLTLDRWTAVASTPNMDKMRLDNNKRSTNIIKAGLLTKDIGVLCSDLVPVNDKCIMVGTTGIAALKAEYGDDFTNFEIIQDVGYSSESSTHLSSDDGISVGGDRYFNIRVYNFANEKAPSKGISLKEELENADPKQPSSLASSVGSSSGATSFNDSGLGATDLLTAPEAISEKSSLVNDCDNFVDHCLPGEESDFLETVLESCVDFCASDGGKEDNSNLGGIDDLQYNLSGIESDDSADNFHNRQVTCNYRIF</sequence>
<dbReference type="SUPFAM" id="SSF46966">
    <property type="entry name" value="Spectrin repeat"/>
    <property type="match status" value="1"/>
</dbReference>
<comment type="caution">
    <text evidence="2">The sequence shown here is derived from an EMBL/GenBank/DDBJ whole genome shotgun (WGS) entry which is preliminary data.</text>
</comment>
<dbReference type="OrthoDB" id="6433614at2759"/>
<evidence type="ECO:0000256" key="1">
    <source>
        <dbReference type="SAM" id="MobiDB-lite"/>
    </source>
</evidence>
<evidence type="ECO:0000313" key="2">
    <source>
        <dbReference type="EMBL" id="GFS29074.1"/>
    </source>
</evidence>
<name>A0A8X6M7A9_NEPPI</name>